<dbReference type="AlphaFoldDB" id="A0A6I4SYN3"/>
<dbReference type="PANTHER" id="PTHR45588:SF1">
    <property type="entry name" value="WW DOMAIN-CONTAINING PROTEIN"/>
    <property type="match status" value="1"/>
</dbReference>
<evidence type="ECO:0008006" key="4">
    <source>
        <dbReference type="Google" id="ProtNLM"/>
    </source>
</evidence>
<feature type="signal peptide" evidence="1">
    <location>
        <begin position="1"/>
        <end position="21"/>
    </location>
</feature>
<dbReference type="OrthoDB" id="9778494at2"/>
<proteinExistence type="predicted"/>
<dbReference type="InterPro" id="IPR011990">
    <property type="entry name" value="TPR-like_helical_dom_sf"/>
</dbReference>
<dbReference type="PANTHER" id="PTHR45588">
    <property type="entry name" value="TPR DOMAIN-CONTAINING PROTEIN"/>
    <property type="match status" value="1"/>
</dbReference>
<dbReference type="Gene3D" id="1.25.40.10">
    <property type="entry name" value="Tetratricopeptide repeat domain"/>
    <property type="match status" value="1"/>
</dbReference>
<keyword evidence="1" id="KW-0732">Signal</keyword>
<dbReference type="RefSeq" id="WP_159797882.1">
    <property type="nucleotide sequence ID" value="NZ_WTYM01000059.1"/>
</dbReference>
<dbReference type="EMBL" id="WTYM01000059">
    <property type="protein sequence ID" value="MXO61091.1"/>
    <property type="molecule type" value="Genomic_DNA"/>
</dbReference>
<dbReference type="SUPFAM" id="SSF48452">
    <property type="entry name" value="TPR-like"/>
    <property type="match status" value="1"/>
</dbReference>
<evidence type="ECO:0000313" key="2">
    <source>
        <dbReference type="EMBL" id="MXO61091.1"/>
    </source>
</evidence>
<sequence length="549" mass="58270">MKRTTGAAALALAFAAQAAFAQDKPAAPEVADHAADTPEAAHEAHEVRLVAEMTELLPGYGGGGFAITTSVPEAQAFFSNGMELGAAFAHSAAKAAMQEAVRLDPACAMCKWGQALVTGPTINFGLDADERAEFYPMVREAARIAARNGTAKEKALTAALVERFRPGDTAARDHAYVLAMQGVQNRYPEDNEIAVLTADAMLVDAFNGWQGDADEDSVLAEVRKTLPLLETVLARAPDHTPAIHFYIHATEVVGEPGKAEPFADKLAGLAPHASHLVHMPAHTWYWVGRYEDAALTNRRAVEIGKANAKRLGMMEHNDAFNLPYHAHNVIYGLGGALMAGDSAVALELARPLIEAANKQDEVADAGAVPSATAQLLMSSGYFAYARFDPAAVAGLAEPDLPYLKAAWHYARGEAAAWDGDAAAVRVEAAAIPDHIADDPKSDDVRSAETMLGVLRGVLEGRVARLEGDLDAAAKAYRTAAEFEESKDFNDFTDPPAFWYPVRRDLAAVLLAQGDAAGAEREAQISLRMRMKDPVAEAILAGARAALGGS</sequence>
<protein>
    <recommendedName>
        <fullName evidence="4">Tetratricopeptide repeat protein</fullName>
    </recommendedName>
</protein>
<reference evidence="2 3" key="1">
    <citation type="submission" date="2019-12" db="EMBL/GenBank/DDBJ databases">
        <title>Genomic-based taxomic classification of the family Erythrobacteraceae.</title>
        <authorList>
            <person name="Xu L."/>
        </authorList>
    </citation>
    <scope>NUCLEOTIDE SEQUENCE [LARGE SCALE GENOMIC DNA]</scope>
    <source>
        <strain evidence="2 3">MCCC 1K01500</strain>
    </source>
</reference>
<keyword evidence="3" id="KW-1185">Reference proteome</keyword>
<dbReference type="Proteomes" id="UP000433652">
    <property type="component" value="Unassembled WGS sequence"/>
</dbReference>
<organism evidence="2 3">
    <name type="scientific">Croceibacterium salegens</name>
    <dbReference type="NCBI Taxonomy" id="1737568"/>
    <lineage>
        <taxon>Bacteria</taxon>
        <taxon>Pseudomonadati</taxon>
        <taxon>Pseudomonadota</taxon>
        <taxon>Alphaproteobacteria</taxon>
        <taxon>Sphingomonadales</taxon>
        <taxon>Erythrobacteraceae</taxon>
        <taxon>Croceibacterium</taxon>
    </lineage>
</organism>
<comment type="caution">
    <text evidence="2">The sequence shown here is derived from an EMBL/GenBank/DDBJ whole genome shotgun (WGS) entry which is preliminary data.</text>
</comment>
<evidence type="ECO:0000313" key="3">
    <source>
        <dbReference type="Proteomes" id="UP000433652"/>
    </source>
</evidence>
<name>A0A6I4SYN3_9SPHN</name>
<evidence type="ECO:0000256" key="1">
    <source>
        <dbReference type="SAM" id="SignalP"/>
    </source>
</evidence>
<feature type="chain" id="PRO_5026229515" description="Tetratricopeptide repeat protein" evidence="1">
    <location>
        <begin position="22"/>
        <end position="549"/>
    </location>
</feature>
<gene>
    <name evidence="2" type="ORF">GRI89_16230</name>
</gene>
<accession>A0A6I4SYN3</accession>